<name>L8H0M4_ACACF</name>
<dbReference type="Proteomes" id="UP000011083">
    <property type="component" value="Unassembled WGS sequence"/>
</dbReference>
<dbReference type="OrthoDB" id="1859733at2759"/>
<sequence length="201" mass="21838">MRNNSITCLLALSFVLAACLGVEGMTSFPANIRVPDGHTFAVSYFAAGFQIYRCNVSTGSWVLNRPEADLWPSKIGHDLNETRVGYHRFVDGRPTWYTVSAKDYHVTDSRVTAKAEATAPDAPNIAWVLLKTFSTEGCGPLSRVTYVHRVNTNGGTAPAGACSEGDGEYSSPYTAEYWYWVATEDAVCGSASVRTSSIFSI</sequence>
<organism evidence="2 3">
    <name type="scientific">Acanthamoeba castellanii (strain ATCC 30010 / Neff)</name>
    <dbReference type="NCBI Taxonomy" id="1257118"/>
    <lineage>
        <taxon>Eukaryota</taxon>
        <taxon>Amoebozoa</taxon>
        <taxon>Discosea</taxon>
        <taxon>Longamoebia</taxon>
        <taxon>Centramoebida</taxon>
        <taxon>Acanthamoebidae</taxon>
        <taxon>Acanthamoeba</taxon>
    </lineage>
</organism>
<dbReference type="PANTHER" id="PTHR35567">
    <property type="entry name" value="MALATE DEHYDROGENASE (AFU_ORTHOLOGUE AFUA_2G13800)"/>
    <property type="match status" value="1"/>
</dbReference>
<gene>
    <name evidence="2" type="ORF">ACA1_207480</name>
</gene>
<dbReference type="PROSITE" id="PS51257">
    <property type="entry name" value="PROKAR_LIPOPROTEIN"/>
    <property type="match status" value="1"/>
</dbReference>
<dbReference type="EMBL" id="KB007966">
    <property type="protein sequence ID" value="ELR17921.1"/>
    <property type="molecule type" value="Genomic_DNA"/>
</dbReference>
<accession>L8H0M4</accession>
<evidence type="ECO:0000313" key="3">
    <source>
        <dbReference type="Proteomes" id="UP000011083"/>
    </source>
</evidence>
<reference evidence="2 3" key="1">
    <citation type="journal article" date="2013" name="Genome Biol.">
        <title>Genome of Acanthamoeba castellanii highlights extensive lateral gene transfer and early evolution of tyrosine kinase signaling.</title>
        <authorList>
            <person name="Clarke M."/>
            <person name="Lohan A.J."/>
            <person name="Liu B."/>
            <person name="Lagkouvardos I."/>
            <person name="Roy S."/>
            <person name="Zafar N."/>
            <person name="Bertelli C."/>
            <person name="Schilde C."/>
            <person name="Kianianmomeni A."/>
            <person name="Burglin T.R."/>
            <person name="Frech C."/>
            <person name="Turcotte B."/>
            <person name="Kopec K.O."/>
            <person name="Synnott J.M."/>
            <person name="Choo C."/>
            <person name="Paponov I."/>
            <person name="Finkler A."/>
            <person name="Soon Heng Tan C."/>
            <person name="Hutchins A.P."/>
            <person name="Weinmeier T."/>
            <person name="Rattei T."/>
            <person name="Chu J.S."/>
            <person name="Gimenez G."/>
            <person name="Irimia M."/>
            <person name="Rigden D.J."/>
            <person name="Fitzpatrick D.A."/>
            <person name="Lorenzo-Morales J."/>
            <person name="Bateman A."/>
            <person name="Chiu C.H."/>
            <person name="Tang P."/>
            <person name="Hegemann P."/>
            <person name="Fromm H."/>
            <person name="Raoult D."/>
            <person name="Greub G."/>
            <person name="Miranda-Saavedra D."/>
            <person name="Chen N."/>
            <person name="Nash P."/>
            <person name="Ginger M.L."/>
            <person name="Horn M."/>
            <person name="Schaap P."/>
            <person name="Caler L."/>
            <person name="Loftus B."/>
        </authorList>
    </citation>
    <scope>NUCLEOTIDE SEQUENCE [LARGE SCALE GENOMIC DNA]</scope>
    <source>
        <strain evidence="2 3">Neff</strain>
    </source>
</reference>
<dbReference type="GeneID" id="14918651"/>
<proteinExistence type="predicted"/>
<dbReference type="PANTHER" id="PTHR35567:SF1">
    <property type="entry name" value="CONSERVED FUNGAL PROTEIN (AFU_ORTHOLOGUE AFUA_1G14230)"/>
    <property type="match status" value="1"/>
</dbReference>
<feature type="chain" id="PRO_5003990602" evidence="1">
    <location>
        <begin position="22"/>
        <end position="201"/>
    </location>
</feature>
<feature type="signal peptide" evidence="1">
    <location>
        <begin position="1"/>
        <end position="21"/>
    </location>
</feature>
<keyword evidence="3" id="KW-1185">Reference proteome</keyword>
<evidence type="ECO:0000256" key="1">
    <source>
        <dbReference type="SAM" id="SignalP"/>
    </source>
</evidence>
<dbReference type="AlphaFoldDB" id="L8H0M4"/>
<protein>
    <submittedName>
        <fullName evidence="2">Exported protein, putative</fullName>
    </submittedName>
</protein>
<dbReference type="Pfam" id="PF11937">
    <property type="entry name" value="DUF3455"/>
    <property type="match status" value="1"/>
</dbReference>
<dbReference type="KEGG" id="acan:ACA1_207480"/>
<dbReference type="RefSeq" id="XP_004339937.1">
    <property type="nucleotide sequence ID" value="XM_004339889.1"/>
</dbReference>
<evidence type="ECO:0000313" key="2">
    <source>
        <dbReference type="EMBL" id="ELR17921.1"/>
    </source>
</evidence>
<keyword evidence="1" id="KW-0732">Signal</keyword>
<dbReference type="InterPro" id="IPR021851">
    <property type="entry name" value="DUF3455"/>
</dbReference>
<dbReference type="VEuPathDB" id="AmoebaDB:ACA1_207480"/>